<proteinExistence type="predicted"/>
<evidence type="ECO:0000313" key="8">
    <source>
        <dbReference type="EMBL" id="QEL14221.1"/>
    </source>
</evidence>
<feature type="region of interest" description="Disordered" evidence="5">
    <location>
        <begin position="376"/>
        <end position="411"/>
    </location>
</feature>
<dbReference type="PROSITE" id="PS50011">
    <property type="entry name" value="PROTEIN_KINASE_DOM"/>
    <property type="match status" value="1"/>
</dbReference>
<organism evidence="8 9">
    <name type="scientific">Limnoglobus roseus</name>
    <dbReference type="NCBI Taxonomy" id="2598579"/>
    <lineage>
        <taxon>Bacteria</taxon>
        <taxon>Pseudomonadati</taxon>
        <taxon>Planctomycetota</taxon>
        <taxon>Planctomycetia</taxon>
        <taxon>Gemmatales</taxon>
        <taxon>Gemmataceae</taxon>
        <taxon>Limnoglobus</taxon>
    </lineage>
</organism>
<evidence type="ECO:0000256" key="4">
    <source>
        <dbReference type="ARBA" id="ARBA00022840"/>
    </source>
</evidence>
<keyword evidence="8" id="KW-0723">Serine/threonine-protein kinase</keyword>
<evidence type="ECO:0000256" key="6">
    <source>
        <dbReference type="SAM" id="Phobius"/>
    </source>
</evidence>
<dbReference type="RefSeq" id="WP_149109129.1">
    <property type="nucleotide sequence ID" value="NZ_CP042425.1"/>
</dbReference>
<evidence type="ECO:0000313" key="9">
    <source>
        <dbReference type="Proteomes" id="UP000324974"/>
    </source>
</evidence>
<feature type="compositionally biased region" description="Polar residues" evidence="5">
    <location>
        <begin position="376"/>
        <end position="387"/>
    </location>
</feature>
<dbReference type="PANTHER" id="PTHR43289">
    <property type="entry name" value="MITOGEN-ACTIVATED PROTEIN KINASE KINASE KINASE 20-RELATED"/>
    <property type="match status" value="1"/>
</dbReference>
<evidence type="ECO:0000259" key="7">
    <source>
        <dbReference type="PROSITE" id="PS50011"/>
    </source>
</evidence>
<dbReference type="EMBL" id="CP042425">
    <property type="protein sequence ID" value="QEL14221.1"/>
    <property type="molecule type" value="Genomic_DNA"/>
</dbReference>
<keyword evidence="6" id="KW-0472">Membrane</keyword>
<keyword evidence="2" id="KW-0547">Nucleotide-binding</keyword>
<evidence type="ECO:0000256" key="5">
    <source>
        <dbReference type="SAM" id="MobiDB-lite"/>
    </source>
</evidence>
<keyword evidence="3 8" id="KW-0418">Kinase</keyword>
<reference evidence="9" key="1">
    <citation type="submission" date="2019-08" db="EMBL/GenBank/DDBJ databases">
        <title>Limnoglobus roseus gen. nov., sp. nov., a novel freshwater planctomycete with a giant genome from the family Gemmataceae.</title>
        <authorList>
            <person name="Kulichevskaya I.S."/>
            <person name="Naumoff D.G."/>
            <person name="Miroshnikov K."/>
            <person name="Ivanova A."/>
            <person name="Philippov D.A."/>
            <person name="Hakobyan A."/>
            <person name="Rijpstra I.C."/>
            <person name="Sinninghe Damste J.S."/>
            <person name="Liesack W."/>
            <person name="Dedysh S.N."/>
        </authorList>
    </citation>
    <scope>NUCLEOTIDE SEQUENCE [LARGE SCALE GENOMIC DNA]</scope>
    <source>
        <strain evidence="9">PX52</strain>
    </source>
</reference>
<sequence length="469" mass="50391">MAHDTVPQQVGNYDLVHKIAEGGMGAVYKAKHTVTGEVVAIKIIPPETAKNPVLLKRFEQEFRAASLFDHPNIVKAIEYCGTATSPFLVMEFVDGESLGQKVEKYGAIDEAEAVRIIGQVCDGLHRAHKQGLVHRDVKPDNVLMTSDGTAKLTDMGLVKDIEGEMNLTKTGRGLGTPHFMAPEQFRNAKNADVRCDIYSLGATLYMMLTAVVPFAKTSPLDCWLKKTKNDFDPPQKLNPKVSERVNKAVLRSMSADPARRPASCREFIEDLTGQSWTARADGPAPASVVTTPAPVGPPPAPSTTDLWYMVYRDASGQSKTVKGSTARIMDNLKSGALGDSSGVLVCRTKAGPFLPIRNVPEFRVLIVEPASLSPNQVATGRTPTANIASPARSTPTNAATPPAQPPISRPVADLPKLPAAKASRLPTIEQQAYEVPGQGKSVFDNKWMPWIAVGVAILTAVVGAVLFAK</sequence>
<evidence type="ECO:0000256" key="3">
    <source>
        <dbReference type="ARBA" id="ARBA00022777"/>
    </source>
</evidence>
<dbReference type="Gene3D" id="1.10.510.10">
    <property type="entry name" value="Transferase(Phosphotransferase) domain 1"/>
    <property type="match status" value="1"/>
</dbReference>
<dbReference type="Proteomes" id="UP000324974">
    <property type="component" value="Chromosome"/>
</dbReference>
<dbReference type="InterPro" id="IPR011009">
    <property type="entry name" value="Kinase-like_dom_sf"/>
</dbReference>
<accession>A0A5C1A531</accession>
<dbReference type="SMART" id="SM00220">
    <property type="entry name" value="S_TKc"/>
    <property type="match status" value="1"/>
</dbReference>
<feature type="domain" description="Protein kinase" evidence="7">
    <location>
        <begin position="13"/>
        <end position="277"/>
    </location>
</feature>
<feature type="transmembrane region" description="Helical" evidence="6">
    <location>
        <begin position="447"/>
        <end position="468"/>
    </location>
</feature>
<feature type="compositionally biased region" description="Low complexity" evidence="5">
    <location>
        <begin position="388"/>
        <end position="401"/>
    </location>
</feature>
<feature type="compositionally biased region" description="Low complexity" evidence="5">
    <location>
        <begin position="282"/>
        <end position="293"/>
    </location>
</feature>
<dbReference type="InterPro" id="IPR000719">
    <property type="entry name" value="Prot_kinase_dom"/>
</dbReference>
<keyword evidence="6" id="KW-0812">Transmembrane</keyword>
<keyword evidence="9" id="KW-1185">Reference proteome</keyword>
<dbReference type="SUPFAM" id="SSF56112">
    <property type="entry name" value="Protein kinase-like (PK-like)"/>
    <property type="match status" value="1"/>
</dbReference>
<dbReference type="AlphaFoldDB" id="A0A5C1A531"/>
<evidence type="ECO:0000256" key="2">
    <source>
        <dbReference type="ARBA" id="ARBA00022741"/>
    </source>
</evidence>
<dbReference type="PROSITE" id="PS00108">
    <property type="entry name" value="PROTEIN_KINASE_ST"/>
    <property type="match status" value="1"/>
</dbReference>
<evidence type="ECO:0000256" key="1">
    <source>
        <dbReference type="ARBA" id="ARBA00022679"/>
    </source>
</evidence>
<dbReference type="CDD" id="cd14014">
    <property type="entry name" value="STKc_PknB_like"/>
    <property type="match status" value="1"/>
</dbReference>
<keyword evidence="1" id="KW-0808">Transferase</keyword>
<dbReference type="InterPro" id="IPR008271">
    <property type="entry name" value="Ser/Thr_kinase_AS"/>
</dbReference>
<dbReference type="KEGG" id="lrs:PX52LOC_01091"/>
<dbReference type="PANTHER" id="PTHR43289:SF6">
    <property type="entry name" value="SERINE_THREONINE-PROTEIN KINASE NEKL-3"/>
    <property type="match status" value="1"/>
</dbReference>
<protein>
    <submittedName>
        <fullName evidence="8">Serine/threonine protein kinase</fullName>
    </submittedName>
</protein>
<keyword evidence="6" id="KW-1133">Transmembrane helix</keyword>
<name>A0A5C1A531_9BACT</name>
<dbReference type="GO" id="GO:0004674">
    <property type="term" value="F:protein serine/threonine kinase activity"/>
    <property type="evidence" value="ECO:0007669"/>
    <property type="project" value="UniProtKB-KW"/>
</dbReference>
<keyword evidence="4" id="KW-0067">ATP-binding</keyword>
<dbReference type="Pfam" id="PF00069">
    <property type="entry name" value="Pkinase"/>
    <property type="match status" value="1"/>
</dbReference>
<dbReference type="GO" id="GO:0005524">
    <property type="term" value="F:ATP binding"/>
    <property type="evidence" value="ECO:0007669"/>
    <property type="project" value="UniProtKB-KW"/>
</dbReference>
<gene>
    <name evidence="8" type="ORF">PX52LOC_01091</name>
</gene>
<dbReference type="OrthoDB" id="6111975at2"/>
<feature type="region of interest" description="Disordered" evidence="5">
    <location>
        <begin position="279"/>
        <end position="300"/>
    </location>
</feature>